<evidence type="ECO:0000313" key="1">
    <source>
        <dbReference type="EMBL" id="MBE4908823.1"/>
    </source>
</evidence>
<evidence type="ECO:0000313" key="2">
    <source>
        <dbReference type="Proteomes" id="UP001516662"/>
    </source>
</evidence>
<dbReference type="Gene3D" id="3.40.1390.10">
    <property type="entry name" value="MurE/MurF, N-terminal domain"/>
    <property type="match status" value="1"/>
</dbReference>
<gene>
    <name evidence="1" type="ORF">IMZ08_12215</name>
</gene>
<comment type="caution">
    <text evidence="1">The sequence shown here is derived from an EMBL/GenBank/DDBJ whole genome shotgun (WGS) entry which is preliminary data.</text>
</comment>
<organism evidence="1 2">
    <name type="scientific">Litchfieldia luteola</name>
    <dbReference type="NCBI Taxonomy" id="682179"/>
    <lineage>
        <taxon>Bacteria</taxon>
        <taxon>Bacillati</taxon>
        <taxon>Bacillota</taxon>
        <taxon>Bacilli</taxon>
        <taxon>Bacillales</taxon>
        <taxon>Bacillaceae</taxon>
        <taxon>Litchfieldia</taxon>
    </lineage>
</organism>
<dbReference type="Proteomes" id="UP001516662">
    <property type="component" value="Unassembled WGS sequence"/>
</dbReference>
<name>A0ABR9QJZ5_9BACI</name>
<reference evidence="1 2" key="1">
    <citation type="submission" date="2020-10" db="EMBL/GenBank/DDBJ databases">
        <title>Bacillus sp. HD4P25, an endophyte from a halophyte.</title>
        <authorList>
            <person name="Sun J.-Q."/>
        </authorList>
    </citation>
    <scope>NUCLEOTIDE SEQUENCE [LARGE SCALE GENOMIC DNA]</scope>
    <source>
        <strain evidence="1 2">YIM 93174</strain>
    </source>
</reference>
<dbReference type="RefSeq" id="WP_193536834.1">
    <property type="nucleotide sequence ID" value="NZ_JADCLJ010000020.1"/>
</dbReference>
<keyword evidence="2" id="KW-1185">Reference proteome</keyword>
<protein>
    <submittedName>
        <fullName evidence="1">Uncharacterized protein</fullName>
    </submittedName>
</protein>
<dbReference type="SUPFAM" id="SSF63418">
    <property type="entry name" value="MurE/MurF N-terminal domain"/>
    <property type="match status" value="1"/>
</dbReference>
<dbReference type="InterPro" id="IPR035911">
    <property type="entry name" value="MurE/MurF_N"/>
</dbReference>
<sequence>MLLYKHVKELFPSTKGIQEDALPFLTVYISSEEFVSKGLYFPIIDSTDKEYSDYLLEAINGGAIAAIWPNDQPIPTFVPNHFPTFMVDDTFEALEKLVDFYEENIPTLQTEFRLSKTDNHNEGNFTYDSPVTHRLKKLSNRIESLKFKTQEGGSNHA</sequence>
<dbReference type="EMBL" id="JADCLJ010000020">
    <property type="protein sequence ID" value="MBE4908823.1"/>
    <property type="molecule type" value="Genomic_DNA"/>
</dbReference>
<accession>A0ABR9QJZ5</accession>
<proteinExistence type="predicted"/>